<reference evidence="2" key="1">
    <citation type="submission" date="2021-02" db="EMBL/GenBank/DDBJ databases">
        <authorList>
            <person name="Dougan E. K."/>
            <person name="Rhodes N."/>
            <person name="Thang M."/>
            <person name="Chan C."/>
        </authorList>
    </citation>
    <scope>NUCLEOTIDE SEQUENCE</scope>
</reference>
<feature type="signal peptide" evidence="1">
    <location>
        <begin position="1"/>
        <end position="21"/>
    </location>
</feature>
<evidence type="ECO:0000256" key="1">
    <source>
        <dbReference type="SAM" id="SignalP"/>
    </source>
</evidence>
<keyword evidence="1" id="KW-0732">Signal</keyword>
<organism evidence="2 3">
    <name type="scientific">Polarella glacialis</name>
    <name type="common">Dinoflagellate</name>
    <dbReference type="NCBI Taxonomy" id="89957"/>
    <lineage>
        <taxon>Eukaryota</taxon>
        <taxon>Sar</taxon>
        <taxon>Alveolata</taxon>
        <taxon>Dinophyceae</taxon>
        <taxon>Suessiales</taxon>
        <taxon>Suessiaceae</taxon>
        <taxon>Polarella</taxon>
    </lineage>
</organism>
<dbReference type="EMBL" id="CAJNNW010026913">
    <property type="protein sequence ID" value="CAE8688584.1"/>
    <property type="molecule type" value="Genomic_DNA"/>
</dbReference>
<comment type="caution">
    <text evidence="2">The sequence shown here is derived from an EMBL/GenBank/DDBJ whole genome shotgun (WGS) entry which is preliminary data.</text>
</comment>
<name>A0A813JZ46_POLGL</name>
<accession>A0A813JZ46</accession>
<dbReference type="Proteomes" id="UP000626109">
    <property type="component" value="Unassembled WGS sequence"/>
</dbReference>
<evidence type="ECO:0000313" key="2">
    <source>
        <dbReference type="EMBL" id="CAE8688584.1"/>
    </source>
</evidence>
<protein>
    <recommendedName>
        <fullName evidence="4">Altered inheritance of mitochondria protein 24, mitochondrial</fullName>
    </recommendedName>
</protein>
<feature type="chain" id="PRO_5032317852" description="Altered inheritance of mitochondria protein 24, mitochondrial" evidence="1">
    <location>
        <begin position="22"/>
        <end position="145"/>
    </location>
</feature>
<sequence length="145" mass="15857">MRPRIWLLAVISALLVQPADPWLLVNKDGNVTLLGTIDIDPQYAQQPRISLKQSGVRLWDIIVQEIYGPNDLVLQTPGGGKVAFTQNDEAFFNTTLSVLNEVKLGGSLAVFDSVVMGSRFSVYSSTALWGTLSVYDKVEMGLSLS</sequence>
<evidence type="ECO:0000313" key="3">
    <source>
        <dbReference type="Proteomes" id="UP000626109"/>
    </source>
</evidence>
<feature type="non-terminal residue" evidence="2">
    <location>
        <position position="145"/>
    </location>
</feature>
<dbReference type="AlphaFoldDB" id="A0A813JZ46"/>
<proteinExistence type="predicted"/>
<gene>
    <name evidence="2" type="ORF">PGLA2088_LOCUS25991</name>
</gene>
<evidence type="ECO:0008006" key="4">
    <source>
        <dbReference type="Google" id="ProtNLM"/>
    </source>
</evidence>